<organism evidence="2 3">
    <name type="scientific">Ensete ventricosum</name>
    <name type="common">Abyssinian banana</name>
    <name type="synonym">Musa ensete</name>
    <dbReference type="NCBI Taxonomy" id="4639"/>
    <lineage>
        <taxon>Eukaryota</taxon>
        <taxon>Viridiplantae</taxon>
        <taxon>Streptophyta</taxon>
        <taxon>Embryophyta</taxon>
        <taxon>Tracheophyta</taxon>
        <taxon>Spermatophyta</taxon>
        <taxon>Magnoliopsida</taxon>
        <taxon>Liliopsida</taxon>
        <taxon>Zingiberales</taxon>
        <taxon>Musaceae</taxon>
        <taxon>Ensete</taxon>
    </lineage>
</organism>
<reference evidence="2 3" key="1">
    <citation type="journal article" date="2014" name="Agronomy (Basel)">
        <title>A Draft Genome Sequence for Ensete ventricosum, the Drought-Tolerant Tree Against Hunger.</title>
        <authorList>
            <person name="Harrison J."/>
            <person name="Moore K.A."/>
            <person name="Paszkiewicz K."/>
            <person name="Jones T."/>
            <person name="Grant M."/>
            <person name="Ambacheew D."/>
            <person name="Muzemil S."/>
            <person name="Studholme D.J."/>
        </authorList>
    </citation>
    <scope>NUCLEOTIDE SEQUENCE [LARGE SCALE GENOMIC DNA]</scope>
</reference>
<evidence type="ECO:0000313" key="2">
    <source>
        <dbReference type="EMBL" id="RRT68853.1"/>
    </source>
</evidence>
<gene>
    <name evidence="2" type="ORF">B296_00032887</name>
</gene>
<dbReference type="Proteomes" id="UP000287651">
    <property type="component" value="Unassembled WGS sequence"/>
</dbReference>
<dbReference type="EMBL" id="AMZH03004558">
    <property type="protein sequence ID" value="RRT68853.1"/>
    <property type="molecule type" value="Genomic_DNA"/>
</dbReference>
<comment type="caution">
    <text evidence="2">The sequence shown here is derived from an EMBL/GenBank/DDBJ whole genome shotgun (WGS) entry which is preliminary data.</text>
</comment>
<evidence type="ECO:0000256" key="1">
    <source>
        <dbReference type="SAM" id="MobiDB-lite"/>
    </source>
</evidence>
<accession>A0A426ZY27</accession>
<name>A0A426ZY27_ENSVE</name>
<sequence length="241" mass="25743">MDLRGRVKASGVWLLLGRGPPWKGKEVMLRCRRSLSWGDRLLRQLQDVGDDGLDHPGQGLDLMGEFEKGFGGDGRWSSAESGRRKPRVVKQPPIATQDPPFSTKNVVELYAVAEESARLGSARVRKVVHVGRRASDAWWLVGGMVKGAFESEVRPLGLARTSAFIPADKGTAVCGFLMAAASSAGSVVRRVRHGASGTASRQMLLLGGVAFGDLGFEILEAGAVSRDLGQRAAPSPRITVG</sequence>
<proteinExistence type="predicted"/>
<dbReference type="AlphaFoldDB" id="A0A426ZY27"/>
<protein>
    <submittedName>
        <fullName evidence="2">Uncharacterized protein</fullName>
    </submittedName>
</protein>
<evidence type="ECO:0000313" key="3">
    <source>
        <dbReference type="Proteomes" id="UP000287651"/>
    </source>
</evidence>
<feature type="region of interest" description="Disordered" evidence="1">
    <location>
        <begin position="72"/>
        <end position="97"/>
    </location>
</feature>